<dbReference type="EMBL" id="CP047344">
    <property type="protein sequence ID" value="QIF94092.1"/>
    <property type="molecule type" value="Genomic_DNA"/>
</dbReference>
<reference evidence="2 3" key="1">
    <citation type="submission" date="2020-01" db="EMBL/GenBank/DDBJ databases">
        <title>The genomic epidemiology of tigecycline resistance gene tet(X) variants in a swine farm in China.</title>
        <authorList>
            <person name="Peng K."/>
            <person name="Li R."/>
        </authorList>
    </citation>
    <scope>NUCLEOTIDE SEQUENCE [LARGE SCALE GENOMIC DNA]</scope>
    <source>
        <strain evidence="2 3">ZN3</strain>
    </source>
</reference>
<dbReference type="AlphaFoldDB" id="A0A6G6SHR5"/>
<dbReference type="Proteomes" id="UP000503287">
    <property type="component" value="Chromosome"/>
</dbReference>
<sequence length="389" mass="43740">MDNYRRSLLKGASAFSLLLASPFPVYAKPVYVKPIQREIVDILGREIVLAQELTRIYVADSGLFLLYASLNGGAFYERLIGIPSAFRTADLSLYHQYTRAFPQLLALPEFTAMSSGHFNSEKIIALKPDVIIVAVGTYHAISVNGVLDLLTKANIPVVVFDLSIDPLNNTPISTSIMGNLLGNISQSQAMNQFREKQLNYISQQLRKKPFKRPNVLFERAAGFTPECCLSYGNGSMGQMLQNAGGQNLGSEYIKGTYGVLNQETVIYAKPDKIFLTGADWSGYNPSGDWINLGPGANLDLAKQQLEILMQRLAYKTLDAVKNKQVYALWHSFYDSPFGFIAILKMAKWLHPDRFSHLDVDTIFYDYHTQFLPVKWETGYWVTLFDQDKE</sequence>
<gene>
    <name evidence="2" type="ORF">GTH24_09375</name>
</gene>
<dbReference type="InterPro" id="IPR002491">
    <property type="entry name" value="ABC_transptr_periplasmic_BD"/>
</dbReference>
<dbReference type="SUPFAM" id="SSF53807">
    <property type="entry name" value="Helical backbone' metal receptor"/>
    <property type="match status" value="1"/>
</dbReference>
<feature type="domain" description="Fe/B12 periplasmic-binding" evidence="1">
    <location>
        <begin position="55"/>
        <end position="357"/>
    </location>
</feature>
<dbReference type="Gene3D" id="3.40.50.1980">
    <property type="entry name" value="Nitrogenase molybdenum iron protein domain"/>
    <property type="match status" value="2"/>
</dbReference>
<dbReference type="RefSeq" id="WP_072068080.1">
    <property type="nucleotide sequence ID" value="NZ_CP047344.1"/>
</dbReference>
<dbReference type="PANTHER" id="PTHR30535:SF34">
    <property type="entry name" value="MOLYBDATE-BINDING PROTEIN MOLA"/>
    <property type="match status" value="1"/>
</dbReference>
<name>A0A6G6SHR5_PROVU</name>
<dbReference type="Pfam" id="PF01497">
    <property type="entry name" value="Peripla_BP_2"/>
    <property type="match status" value="1"/>
</dbReference>
<protein>
    <submittedName>
        <fullName evidence="2">ABC transporter substrate-binding protein</fullName>
    </submittedName>
</protein>
<accession>A0A6G6SHR5</accession>
<dbReference type="InterPro" id="IPR050902">
    <property type="entry name" value="ABC_Transporter_SBP"/>
</dbReference>
<dbReference type="PROSITE" id="PS50983">
    <property type="entry name" value="FE_B12_PBP"/>
    <property type="match status" value="1"/>
</dbReference>
<keyword evidence="3" id="KW-1185">Reference proteome</keyword>
<proteinExistence type="predicted"/>
<evidence type="ECO:0000259" key="1">
    <source>
        <dbReference type="PROSITE" id="PS50983"/>
    </source>
</evidence>
<dbReference type="PANTHER" id="PTHR30535">
    <property type="entry name" value="VITAMIN B12-BINDING PROTEIN"/>
    <property type="match status" value="1"/>
</dbReference>
<organism evidence="2 3">
    <name type="scientific">Proteus vulgaris</name>
    <dbReference type="NCBI Taxonomy" id="585"/>
    <lineage>
        <taxon>Bacteria</taxon>
        <taxon>Pseudomonadati</taxon>
        <taxon>Pseudomonadota</taxon>
        <taxon>Gammaproteobacteria</taxon>
        <taxon>Enterobacterales</taxon>
        <taxon>Morganellaceae</taxon>
        <taxon>Proteus</taxon>
    </lineage>
</organism>
<evidence type="ECO:0000313" key="3">
    <source>
        <dbReference type="Proteomes" id="UP000503287"/>
    </source>
</evidence>
<evidence type="ECO:0000313" key="2">
    <source>
        <dbReference type="EMBL" id="QIF94092.1"/>
    </source>
</evidence>